<protein>
    <submittedName>
        <fullName evidence="2">Putative clathrin assembly protein</fullName>
    </submittedName>
</protein>
<dbReference type="InterPro" id="IPR045192">
    <property type="entry name" value="AP180-like"/>
</dbReference>
<proteinExistence type="predicted"/>
<dbReference type="EMBL" id="SSTD01006366">
    <property type="protein sequence ID" value="TYK20354.1"/>
    <property type="molecule type" value="Genomic_DNA"/>
</dbReference>
<dbReference type="GO" id="GO:0072583">
    <property type="term" value="P:clathrin-dependent endocytosis"/>
    <property type="evidence" value="ECO:0007669"/>
    <property type="project" value="InterPro"/>
</dbReference>
<dbReference type="Pfam" id="PF07651">
    <property type="entry name" value="ANTH"/>
    <property type="match status" value="1"/>
</dbReference>
<dbReference type="GO" id="GO:0005545">
    <property type="term" value="F:1-phosphatidylinositol binding"/>
    <property type="evidence" value="ECO:0007669"/>
    <property type="project" value="InterPro"/>
</dbReference>
<accession>A0A5D3DA11</accession>
<dbReference type="PANTHER" id="PTHR22951:SF89">
    <property type="entry name" value="OS05G0549000 PROTEIN"/>
    <property type="match status" value="1"/>
</dbReference>
<dbReference type="SUPFAM" id="SSF89009">
    <property type="entry name" value="GAT-like domain"/>
    <property type="match status" value="1"/>
</dbReference>
<dbReference type="AlphaFoldDB" id="A0A5D3DA11"/>
<dbReference type="InterPro" id="IPR011417">
    <property type="entry name" value="ANTH_dom"/>
</dbReference>
<feature type="domain" description="AP180 N-terminal homology (ANTH)" evidence="1">
    <location>
        <begin position="16"/>
        <end position="65"/>
    </location>
</feature>
<dbReference type="GO" id="GO:0048268">
    <property type="term" value="P:clathrin coat assembly"/>
    <property type="evidence" value="ECO:0007669"/>
    <property type="project" value="InterPro"/>
</dbReference>
<evidence type="ECO:0000313" key="3">
    <source>
        <dbReference type="Proteomes" id="UP000321947"/>
    </source>
</evidence>
<dbReference type="GO" id="GO:0005905">
    <property type="term" value="C:clathrin-coated pit"/>
    <property type="evidence" value="ECO:0007669"/>
    <property type="project" value="TreeGrafter"/>
</dbReference>
<comment type="caution">
    <text evidence="2">The sequence shown here is derived from an EMBL/GenBank/DDBJ whole genome shotgun (WGS) entry which is preliminary data.</text>
</comment>
<organism evidence="2 3">
    <name type="scientific">Cucumis melo var. makuwa</name>
    <name type="common">Oriental melon</name>
    <dbReference type="NCBI Taxonomy" id="1194695"/>
    <lineage>
        <taxon>Eukaryota</taxon>
        <taxon>Viridiplantae</taxon>
        <taxon>Streptophyta</taxon>
        <taxon>Embryophyta</taxon>
        <taxon>Tracheophyta</taxon>
        <taxon>Spermatophyta</taxon>
        <taxon>Magnoliopsida</taxon>
        <taxon>eudicotyledons</taxon>
        <taxon>Gunneridae</taxon>
        <taxon>Pentapetalae</taxon>
        <taxon>rosids</taxon>
        <taxon>fabids</taxon>
        <taxon>Cucurbitales</taxon>
        <taxon>Cucurbitaceae</taxon>
        <taxon>Benincaseae</taxon>
        <taxon>Cucumis</taxon>
    </lineage>
</organism>
<dbReference type="PANTHER" id="PTHR22951">
    <property type="entry name" value="CLATHRIN ASSEMBLY PROTEIN"/>
    <property type="match status" value="1"/>
</dbReference>
<dbReference type="GO" id="GO:0006900">
    <property type="term" value="P:vesicle budding from membrane"/>
    <property type="evidence" value="ECO:0007669"/>
    <property type="project" value="TreeGrafter"/>
</dbReference>
<evidence type="ECO:0000259" key="1">
    <source>
        <dbReference type="Pfam" id="PF07651"/>
    </source>
</evidence>
<dbReference type="GO" id="GO:0000149">
    <property type="term" value="F:SNARE binding"/>
    <property type="evidence" value="ECO:0007669"/>
    <property type="project" value="TreeGrafter"/>
</dbReference>
<evidence type="ECO:0000313" key="2">
    <source>
        <dbReference type="EMBL" id="TYK20354.1"/>
    </source>
</evidence>
<gene>
    <name evidence="2" type="ORF">E5676_scaffold228G00510</name>
</gene>
<dbReference type="GO" id="GO:0005546">
    <property type="term" value="F:phosphatidylinositol-4,5-bisphosphate binding"/>
    <property type="evidence" value="ECO:0007669"/>
    <property type="project" value="TreeGrafter"/>
</dbReference>
<dbReference type="GO" id="GO:0032050">
    <property type="term" value="F:clathrin heavy chain binding"/>
    <property type="evidence" value="ECO:0007669"/>
    <property type="project" value="TreeGrafter"/>
</dbReference>
<dbReference type="InterPro" id="IPR014712">
    <property type="entry name" value="ANTH_dom_sf"/>
</dbReference>
<sequence length="74" mass="8122">MYQSCSQSLHGLIASEGYSRTRELDSEELLEHLPALQQLLYRLIGCKPEGAAIGNYVIQYALALVSNLVGGGRR</sequence>
<dbReference type="GO" id="GO:0030136">
    <property type="term" value="C:clathrin-coated vesicle"/>
    <property type="evidence" value="ECO:0007669"/>
    <property type="project" value="InterPro"/>
</dbReference>
<dbReference type="Gene3D" id="1.20.58.150">
    <property type="entry name" value="ANTH domain"/>
    <property type="match status" value="1"/>
</dbReference>
<name>A0A5D3DA11_CUCMM</name>
<reference evidence="2 3" key="1">
    <citation type="submission" date="2019-08" db="EMBL/GenBank/DDBJ databases">
        <title>Draft genome sequences of two oriental melons (Cucumis melo L. var makuwa).</title>
        <authorList>
            <person name="Kwon S.-Y."/>
        </authorList>
    </citation>
    <scope>NUCLEOTIDE SEQUENCE [LARGE SCALE GENOMIC DNA]</scope>
    <source>
        <strain evidence="3">cv. Chang Bougi</strain>
        <tissue evidence="2">Leaf</tissue>
    </source>
</reference>
<dbReference type="Proteomes" id="UP000321947">
    <property type="component" value="Unassembled WGS sequence"/>
</dbReference>